<accession>A0A1G5QQB3</accession>
<dbReference type="AlphaFoldDB" id="A0A1G5QQB3"/>
<reference evidence="2 3" key="1">
    <citation type="submission" date="2016-10" db="EMBL/GenBank/DDBJ databases">
        <authorList>
            <person name="de Groot N.N."/>
        </authorList>
    </citation>
    <scope>NUCLEOTIDE SEQUENCE [LARGE SCALE GENOMIC DNA]</scope>
    <source>
        <strain evidence="2 3">HLD2</strain>
    </source>
</reference>
<evidence type="ECO:0000256" key="1">
    <source>
        <dbReference type="SAM" id="MobiDB-lite"/>
    </source>
</evidence>
<evidence type="ECO:0000313" key="2">
    <source>
        <dbReference type="EMBL" id="SCZ63768.1"/>
    </source>
</evidence>
<proteinExistence type="predicted"/>
<dbReference type="STRING" id="415747.SAMN03097708_02549"/>
<sequence length="116" mass="13263">MRPVKSNPGEGLIQNPVRRKHPLPLRETTPPHLIAKCPNEHTDDYQEDTMEEYKNAREDLLLAASQVRLLADLLLPSTDLQDVDRAAFAHVLQDLNNLEECIRNIKSTATRREDRA</sequence>
<dbReference type="Proteomes" id="UP000199648">
    <property type="component" value="Unassembled WGS sequence"/>
</dbReference>
<protein>
    <submittedName>
        <fullName evidence="2">Uncharacterized protein</fullName>
    </submittedName>
</protein>
<evidence type="ECO:0000313" key="3">
    <source>
        <dbReference type="Proteomes" id="UP000199648"/>
    </source>
</evidence>
<gene>
    <name evidence="2" type="ORF">SAMN03097708_02549</name>
</gene>
<dbReference type="EMBL" id="FMWD01000007">
    <property type="protein sequence ID" value="SCZ63768.1"/>
    <property type="molecule type" value="Genomic_DNA"/>
</dbReference>
<feature type="region of interest" description="Disordered" evidence="1">
    <location>
        <begin position="1"/>
        <end position="39"/>
    </location>
</feature>
<keyword evidence="3" id="KW-1185">Reference proteome</keyword>
<name>A0A1G5QQB3_9GAMM</name>
<organism evidence="2 3">
    <name type="scientific">Thiohalomonas denitrificans</name>
    <dbReference type="NCBI Taxonomy" id="415747"/>
    <lineage>
        <taxon>Bacteria</taxon>
        <taxon>Pseudomonadati</taxon>
        <taxon>Pseudomonadota</taxon>
        <taxon>Gammaproteobacteria</taxon>
        <taxon>Thiohalomonadales</taxon>
        <taxon>Thiohalomonadaceae</taxon>
        <taxon>Thiohalomonas</taxon>
    </lineage>
</organism>